<dbReference type="GO" id="GO:0020037">
    <property type="term" value="F:heme binding"/>
    <property type="evidence" value="ECO:0007669"/>
    <property type="project" value="InterPro"/>
</dbReference>
<proteinExistence type="predicted"/>
<evidence type="ECO:0000259" key="5">
    <source>
        <dbReference type="PROSITE" id="PS51007"/>
    </source>
</evidence>
<dbReference type="Pfam" id="PF00034">
    <property type="entry name" value="Cytochrom_C"/>
    <property type="match status" value="1"/>
</dbReference>
<gene>
    <name evidence="6" type="ORF">C8P67_11235</name>
</gene>
<name>A0A3E0E912_9FLAO</name>
<dbReference type="Proteomes" id="UP000257136">
    <property type="component" value="Unassembled WGS sequence"/>
</dbReference>
<evidence type="ECO:0000256" key="2">
    <source>
        <dbReference type="ARBA" id="ARBA00022723"/>
    </source>
</evidence>
<accession>A0A3E0E912</accession>
<dbReference type="PROSITE" id="PS51007">
    <property type="entry name" value="CYTC"/>
    <property type="match status" value="1"/>
</dbReference>
<organism evidence="6 7">
    <name type="scientific">Flavobacterium aquicola</name>
    <dbReference type="NCBI Taxonomy" id="1682742"/>
    <lineage>
        <taxon>Bacteria</taxon>
        <taxon>Pseudomonadati</taxon>
        <taxon>Bacteroidota</taxon>
        <taxon>Flavobacteriia</taxon>
        <taxon>Flavobacteriales</taxon>
        <taxon>Flavobacteriaceae</taxon>
        <taxon>Flavobacterium</taxon>
    </lineage>
</organism>
<evidence type="ECO:0000313" key="6">
    <source>
        <dbReference type="EMBL" id="REG94744.1"/>
    </source>
</evidence>
<dbReference type="PANTHER" id="PTHR35008:SF8">
    <property type="entry name" value="ALCOHOL DEHYDROGENASE CYTOCHROME C SUBUNIT"/>
    <property type="match status" value="1"/>
</dbReference>
<comment type="caution">
    <text evidence="6">The sequence shown here is derived from an EMBL/GenBank/DDBJ whole genome shotgun (WGS) entry which is preliminary data.</text>
</comment>
<dbReference type="InterPro" id="IPR051459">
    <property type="entry name" value="Cytochrome_c-type_DH"/>
</dbReference>
<reference evidence="6 7" key="1">
    <citation type="submission" date="2018-08" db="EMBL/GenBank/DDBJ databases">
        <title>Genomic Encyclopedia of Archaeal and Bacterial Type Strains, Phase II (KMG-II): from individual species to whole genera.</title>
        <authorList>
            <person name="Goeker M."/>
        </authorList>
    </citation>
    <scope>NUCLEOTIDE SEQUENCE [LARGE SCALE GENOMIC DNA]</scope>
    <source>
        <strain evidence="6 7">DSM 100880</strain>
    </source>
</reference>
<feature type="domain" description="Cytochrome c" evidence="5">
    <location>
        <begin position="55"/>
        <end position="143"/>
    </location>
</feature>
<dbReference type="EMBL" id="QUNI01000012">
    <property type="protein sequence ID" value="REG94744.1"/>
    <property type="molecule type" value="Genomic_DNA"/>
</dbReference>
<evidence type="ECO:0000256" key="3">
    <source>
        <dbReference type="ARBA" id="ARBA00023004"/>
    </source>
</evidence>
<dbReference type="GO" id="GO:0009055">
    <property type="term" value="F:electron transfer activity"/>
    <property type="evidence" value="ECO:0007669"/>
    <property type="project" value="InterPro"/>
</dbReference>
<keyword evidence="7" id="KW-1185">Reference proteome</keyword>
<evidence type="ECO:0000256" key="1">
    <source>
        <dbReference type="ARBA" id="ARBA00022617"/>
    </source>
</evidence>
<dbReference type="AlphaFoldDB" id="A0A3E0E912"/>
<dbReference type="InterPro" id="IPR009056">
    <property type="entry name" value="Cyt_c-like_dom"/>
</dbReference>
<dbReference type="InterPro" id="IPR036909">
    <property type="entry name" value="Cyt_c-like_dom_sf"/>
</dbReference>
<dbReference type="GO" id="GO:0046872">
    <property type="term" value="F:metal ion binding"/>
    <property type="evidence" value="ECO:0007669"/>
    <property type="project" value="UniProtKB-KW"/>
</dbReference>
<evidence type="ECO:0000256" key="4">
    <source>
        <dbReference type="PROSITE-ProRule" id="PRU00433"/>
    </source>
</evidence>
<protein>
    <submittedName>
        <fullName evidence="6">Mono/diheme cytochrome c family protein</fullName>
    </submittedName>
</protein>
<keyword evidence="2 4" id="KW-0479">Metal-binding</keyword>
<dbReference type="Gene3D" id="1.10.760.10">
    <property type="entry name" value="Cytochrome c-like domain"/>
    <property type="match status" value="1"/>
</dbReference>
<dbReference type="RefSeq" id="WP_245980487.1">
    <property type="nucleotide sequence ID" value="NZ_QUNI01000012.1"/>
</dbReference>
<dbReference type="PANTHER" id="PTHR35008">
    <property type="entry name" value="BLL4482 PROTEIN-RELATED"/>
    <property type="match status" value="1"/>
</dbReference>
<dbReference type="SUPFAM" id="SSF46626">
    <property type="entry name" value="Cytochrome c"/>
    <property type="match status" value="1"/>
</dbReference>
<keyword evidence="1 4" id="KW-0349">Heme</keyword>
<evidence type="ECO:0000313" key="7">
    <source>
        <dbReference type="Proteomes" id="UP000257136"/>
    </source>
</evidence>
<keyword evidence="3 4" id="KW-0408">Iron</keyword>
<sequence length="161" mass="17743">MIKRIKIDAVMNKIDNSKTALLVLAGLCFLNMAAFVPSIDAKYISITGQQTSLQESMARGKEIYAEFCIQCHLSSGKGNGSSVPPLDDSDWLKKKKTESIHAVKYGQTGEITVNLKKYNGTMPPMGLSNEEVADVMNYIQNSWSNKQSKRITPEEAALVKP</sequence>